<accession>A0ABR3JXN8</accession>
<dbReference type="EMBL" id="JASNQZ010000002">
    <property type="protein sequence ID" value="KAL0960068.1"/>
    <property type="molecule type" value="Genomic_DNA"/>
</dbReference>
<reference evidence="3" key="1">
    <citation type="submission" date="2024-06" db="EMBL/GenBank/DDBJ databases">
        <title>Multi-omics analyses provide insights into the biosynthesis of the anticancer antibiotic pleurotin in Hohenbuehelia grisea.</title>
        <authorList>
            <person name="Weaver J.A."/>
            <person name="Alberti F."/>
        </authorList>
    </citation>
    <scope>NUCLEOTIDE SEQUENCE [LARGE SCALE GENOMIC DNA]</scope>
    <source>
        <strain evidence="3">T-177</strain>
    </source>
</reference>
<comment type="caution">
    <text evidence="2">The sequence shown here is derived from an EMBL/GenBank/DDBJ whole genome shotgun (WGS) entry which is preliminary data.</text>
</comment>
<evidence type="ECO:0000313" key="3">
    <source>
        <dbReference type="Proteomes" id="UP001556367"/>
    </source>
</evidence>
<gene>
    <name evidence="2" type="ORF">HGRIS_011716</name>
</gene>
<dbReference type="SMART" id="SM00256">
    <property type="entry name" value="FBOX"/>
    <property type="match status" value="1"/>
</dbReference>
<feature type="domain" description="F-box" evidence="1">
    <location>
        <begin position="3"/>
        <end position="52"/>
    </location>
</feature>
<dbReference type="Pfam" id="PF00646">
    <property type="entry name" value="F-box"/>
    <property type="match status" value="1"/>
</dbReference>
<proteinExistence type="predicted"/>
<name>A0ABR3JXN8_9AGAR</name>
<evidence type="ECO:0000259" key="1">
    <source>
        <dbReference type="PROSITE" id="PS50181"/>
    </source>
</evidence>
<sequence>MTQLTLITFPIELVYEILSYVEPADLVQLVRCCKSFRCVLLSERSSFVWHRAISNVPFLPTCPSLLSPPQYCALMTDAECSVCYFVDSEYIPAISLRLCETCRRKQVCWGMSTVRGFESVSEVSEIVHTLVPRVDKCKLYPTSPDNLSNELHHAYRVQDLSEVVKEYLLLEGDDVAQQRYVTQRQAYSNEMMEHACAITSRPKRLKEEKARILEERQRHVIARLLSLGYDQEAITEVLEYSDVKALVRVPERLTAISWNNILSTLTRVLQEDKRYQFARIVANMYQDYIDAYGGLIGLDLPSATEIMGHPTIDEALVTWSAMQIRETLKPARHTFNEIKKDLWSNSPILRVKLACIALNKSPDLLSLVQGPSSRSCPYYHHAGLPLQDASNILNLATTFFRLETKGNQPFYYPTVVPCLQGFADWAPSLHCAHYFKDAEVVATSLLKGMGLPATTTMKEVLSSGVKYNCLIEFAAGNLCPGQHLPFVDMY</sequence>
<dbReference type="InterPro" id="IPR036047">
    <property type="entry name" value="F-box-like_dom_sf"/>
</dbReference>
<evidence type="ECO:0000313" key="2">
    <source>
        <dbReference type="EMBL" id="KAL0960068.1"/>
    </source>
</evidence>
<dbReference type="Proteomes" id="UP001556367">
    <property type="component" value="Unassembled WGS sequence"/>
</dbReference>
<keyword evidence="3" id="KW-1185">Reference proteome</keyword>
<protein>
    <recommendedName>
        <fullName evidence="1">F-box domain-containing protein</fullName>
    </recommendedName>
</protein>
<dbReference type="InterPro" id="IPR001810">
    <property type="entry name" value="F-box_dom"/>
</dbReference>
<dbReference type="CDD" id="cd09917">
    <property type="entry name" value="F-box_SF"/>
    <property type="match status" value="1"/>
</dbReference>
<dbReference type="PROSITE" id="PS50181">
    <property type="entry name" value="FBOX"/>
    <property type="match status" value="1"/>
</dbReference>
<dbReference type="SUPFAM" id="SSF81383">
    <property type="entry name" value="F-box domain"/>
    <property type="match status" value="1"/>
</dbReference>
<organism evidence="2 3">
    <name type="scientific">Hohenbuehelia grisea</name>
    <dbReference type="NCBI Taxonomy" id="104357"/>
    <lineage>
        <taxon>Eukaryota</taxon>
        <taxon>Fungi</taxon>
        <taxon>Dikarya</taxon>
        <taxon>Basidiomycota</taxon>
        <taxon>Agaricomycotina</taxon>
        <taxon>Agaricomycetes</taxon>
        <taxon>Agaricomycetidae</taxon>
        <taxon>Agaricales</taxon>
        <taxon>Pleurotineae</taxon>
        <taxon>Pleurotaceae</taxon>
        <taxon>Hohenbuehelia</taxon>
    </lineage>
</organism>